<feature type="domain" description="Serine aminopeptidase S33" evidence="1">
    <location>
        <begin position="24"/>
        <end position="291"/>
    </location>
</feature>
<dbReference type="RefSeq" id="WP_312032125.1">
    <property type="nucleotide sequence ID" value="NZ_CP051151.1"/>
</dbReference>
<name>A0A7L6N335_9MOLU</name>
<gene>
    <name evidence="2" type="ORF">HF295_01725</name>
</gene>
<dbReference type="GO" id="GO:0016787">
    <property type="term" value="F:hydrolase activity"/>
    <property type="evidence" value="ECO:0007669"/>
    <property type="project" value="UniProtKB-KW"/>
</dbReference>
<dbReference type="PANTHER" id="PTHR11614">
    <property type="entry name" value="PHOSPHOLIPASE-RELATED"/>
    <property type="match status" value="1"/>
</dbReference>
<accession>A0A7L6N335</accession>
<dbReference type="Proteomes" id="UP000512167">
    <property type="component" value="Chromosome"/>
</dbReference>
<proteinExistence type="predicted"/>
<dbReference type="InterPro" id="IPR029058">
    <property type="entry name" value="AB_hydrolase_fold"/>
</dbReference>
<dbReference type="SUPFAM" id="SSF53474">
    <property type="entry name" value="alpha/beta-Hydrolases"/>
    <property type="match status" value="1"/>
</dbReference>
<dbReference type="Gene3D" id="3.40.50.1820">
    <property type="entry name" value="alpha/beta hydrolase"/>
    <property type="match status" value="1"/>
</dbReference>
<dbReference type="EMBL" id="CP051151">
    <property type="protein sequence ID" value="QLY39647.1"/>
    <property type="molecule type" value="Genomic_DNA"/>
</dbReference>
<dbReference type="AlphaFoldDB" id="A0A7L6N335"/>
<protein>
    <submittedName>
        <fullName evidence="2">Alpha/beta hydrolase</fullName>
    </submittedName>
</protein>
<keyword evidence="2" id="KW-0378">Hydrolase</keyword>
<dbReference type="InterPro" id="IPR022742">
    <property type="entry name" value="Hydrolase_4"/>
</dbReference>
<sequence>MKQFVLNDSQNNDIHVYLYEADTSPIGVLQIIHGASEHFARYGLFAQYLNSQGFIVVGHDILGHGLSTDNLNKVHFADKFGHKLAYESIVLVKDWIKENYHDLDHYVFGHSMGSFLARKLVLDYPNAYKKAIFSGSAMPPKPLLLMGKFLTSIISFFRGPQYVSKLIQNMSIDANQKKMRKDGIISGDNEEWLSRDKDIQDYYKHSPMCGQPFTVQANKDMFQWIIESNDDKKIKKGNHYQPILLISGSHDALSNYGKQIQALSEKMISFGYTNVQFKIYPKSRHEVLNELNKNEVYEDVKNFLLT</sequence>
<dbReference type="KEGG" id="tbk:HF295_01725"/>
<evidence type="ECO:0000313" key="3">
    <source>
        <dbReference type="Proteomes" id="UP000512167"/>
    </source>
</evidence>
<dbReference type="InterPro" id="IPR051044">
    <property type="entry name" value="MAG_DAG_Lipase"/>
</dbReference>
<dbReference type="Pfam" id="PF12146">
    <property type="entry name" value="Hydrolase_4"/>
    <property type="match status" value="1"/>
</dbReference>
<evidence type="ECO:0000313" key="2">
    <source>
        <dbReference type="EMBL" id="QLY39647.1"/>
    </source>
</evidence>
<organism evidence="2 3">
    <name type="scientific">Hujiaoplasma nucleasis</name>
    <dbReference type="NCBI Taxonomy" id="2725268"/>
    <lineage>
        <taxon>Bacteria</taxon>
        <taxon>Bacillati</taxon>
        <taxon>Mycoplasmatota</taxon>
        <taxon>Mollicutes</taxon>
        <taxon>Candidatus Izemoplasmatales</taxon>
        <taxon>Hujiaoplasmataceae</taxon>
        <taxon>Hujiaoplasma</taxon>
    </lineage>
</organism>
<evidence type="ECO:0000259" key="1">
    <source>
        <dbReference type="Pfam" id="PF12146"/>
    </source>
</evidence>
<reference evidence="2 3" key="1">
    <citation type="submission" date="2020-04" db="EMBL/GenBank/DDBJ databases">
        <authorList>
            <person name="Zheng R.K."/>
            <person name="Sun C.M."/>
        </authorList>
    </citation>
    <scope>NUCLEOTIDE SEQUENCE [LARGE SCALE GENOMIC DNA]</scope>
    <source>
        <strain evidence="3">zrk29</strain>
    </source>
</reference>
<keyword evidence="3" id="KW-1185">Reference proteome</keyword>